<dbReference type="Pfam" id="PF12796">
    <property type="entry name" value="Ank_2"/>
    <property type="match status" value="2"/>
</dbReference>
<dbReference type="InterPro" id="IPR036770">
    <property type="entry name" value="Ankyrin_rpt-contain_sf"/>
</dbReference>
<keyword evidence="4" id="KW-0647">Proteasome</keyword>
<name>A0A177AXI9_9BILA</name>
<comment type="caution">
    <text evidence="4">The sequence shown here is derived from an EMBL/GenBank/DDBJ whole genome shotgun (WGS) entry which is preliminary data.</text>
</comment>
<evidence type="ECO:0000256" key="2">
    <source>
        <dbReference type="ARBA" id="ARBA00023043"/>
    </source>
</evidence>
<dbReference type="EMBL" id="LWCA01001043">
    <property type="protein sequence ID" value="OAF66083.1"/>
    <property type="molecule type" value="Genomic_DNA"/>
</dbReference>
<dbReference type="SUPFAM" id="SSF48403">
    <property type="entry name" value="Ankyrin repeat"/>
    <property type="match status" value="1"/>
</dbReference>
<feature type="repeat" description="ANK" evidence="3">
    <location>
        <begin position="81"/>
        <end position="113"/>
    </location>
</feature>
<evidence type="ECO:0000313" key="5">
    <source>
        <dbReference type="Proteomes" id="UP000078046"/>
    </source>
</evidence>
<gene>
    <name evidence="4" type="ORF">A3Q56_06197</name>
</gene>
<dbReference type="AlphaFoldDB" id="A0A177AXI9"/>
<evidence type="ECO:0000313" key="4">
    <source>
        <dbReference type="EMBL" id="OAF66083.1"/>
    </source>
</evidence>
<dbReference type="PRINTS" id="PR01415">
    <property type="entry name" value="ANKYRIN"/>
</dbReference>
<dbReference type="PROSITE" id="PS50297">
    <property type="entry name" value="ANK_REP_REGION"/>
    <property type="match status" value="4"/>
</dbReference>
<protein>
    <submittedName>
        <fullName evidence="4">26S proteasome non-ATPase regulatory subunit 10</fullName>
    </submittedName>
</protein>
<feature type="repeat" description="ANK" evidence="3">
    <location>
        <begin position="181"/>
        <end position="213"/>
    </location>
</feature>
<accession>A0A177AXI9</accession>
<dbReference type="InterPro" id="IPR002110">
    <property type="entry name" value="Ankyrin_rpt"/>
</dbReference>
<dbReference type="SMART" id="SM00248">
    <property type="entry name" value="ANK"/>
    <property type="match status" value="5"/>
</dbReference>
<dbReference type="Gene3D" id="1.25.40.20">
    <property type="entry name" value="Ankyrin repeat-containing domain"/>
    <property type="match status" value="1"/>
</dbReference>
<reference evidence="4 5" key="1">
    <citation type="submission" date="2016-04" db="EMBL/GenBank/DDBJ databases">
        <title>The genome of Intoshia linei affirms orthonectids as highly simplified spiralians.</title>
        <authorList>
            <person name="Mikhailov K.V."/>
            <person name="Slusarev G.S."/>
            <person name="Nikitin M.A."/>
            <person name="Logacheva M.D."/>
            <person name="Penin A."/>
            <person name="Aleoshin V."/>
            <person name="Panchin Y.V."/>
        </authorList>
    </citation>
    <scope>NUCLEOTIDE SEQUENCE [LARGE SCALE GENOMIC DNA]</scope>
    <source>
        <strain evidence="4">Intl2013</strain>
        <tissue evidence="4">Whole animal</tissue>
    </source>
</reference>
<feature type="repeat" description="ANK" evidence="3">
    <location>
        <begin position="48"/>
        <end position="80"/>
    </location>
</feature>
<dbReference type="GO" id="GO:0000502">
    <property type="term" value="C:proteasome complex"/>
    <property type="evidence" value="ECO:0007669"/>
    <property type="project" value="UniProtKB-KW"/>
</dbReference>
<proteinExistence type="predicted"/>
<dbReference type="PROSITE" id="PS50088">
    <property type="entry name" value="ANK_REPEAT"/>
    <property type="match status" value="4"/>
</dbReference>
<keyword evidence="2 3" id="KW-0040">ANK repeat</keyword>
<sequence>MTNTKLYKKFDTKVSSKPFHEMAFAGNVDGIIEYLDTDNFEINECDNSGRNALHWACSGNHIRIVDHLISSDININAKDDVGWTALMVATSVGSVPIVEYLIENGADVTIPDINGYQCIHVSISKHKPQIMQLLINSGADVNACKNEMNVTPISRAVSVMDYNIISQLLKLKVDIDMPDKSGNSLLHIACENEDYKSVKILLEHGALIIKNKESQYPYDFIRNLREKMFK</sequence>
<keyword evidence="1" id="KW-0677">Repeat</keyword>
<dbReference type="OrthoDB" id="10257076at2759"/>
<organism evidence="4 5">
    <name type="scientific">Intoshia linei</name>
    <dbReference type="NCBI Taxonomy" id="1819745"/>
    <lineage>
        <taxon>Eukaryota</taxon>
        <taxon>Metazoa</taxon>
        <taxon>Spiralia</taxon>
        <taxon>Lophotrochozoa</taxon>
        <taxon>Mesozoa</taxon>
        <taxon>Orthonectida</taxon>
        <taxon>Rhopaluridae</taxon>
        <taxon>Intoshia</taxon>
    </lineage>
</organism>
<evidence type="ECO:0000256" key="3">
    <source>
        <dbReference type="PROSITE-ProRule" id="PRU00023"/>
    </source>
</evidence>
<dbReference type="PANTHER" id="PTHR24198:SF165">
    <property type="entry name" value="ANKYRIN REPEAT-CONTAINING PROTEIN-RELATED"/>
    <property type="match status" value="1"/>
</dbReference>
<evidence type="ECO:0000256" key="1">
    <source>
        <dbReference type="ARBA" id="ARBA00022737"/>
    </source>
</evidence>
<feature type="repeat" description="ANK" evidence="3">
    <location>
        <begin position="114"/>
        <end position="146"/>
    </location>
</feature>
<dbReference type="PANTHER" id="PTHR24198">
    <property type="entry name" value="ANKYRIN REPEAT AND PROTEIN KINASE DOMAIN-CONTAINING PROTEIN"/>
    <property type="match status" value="1"/>
</dbReference>
<keyword evidence="5" id="KW-1185">Reference proteome</keyword>
<dbReference type="Proteomes" id="UP000078046">
    <property type="component" value="Unassembled WGS sequence"/>
</dbReference>